<organism evidence="2 3">
    <name type="scientific">Natronincola ferrireducens</name>
    <dbReference type="NCBI Taxonomy" id="393762"/>
    <lineage>
        <taxon>Bacteria</taxon>
        <taxon>Bacillati</taxon>
        <taxon>Bacillota</taxon>
        <taxon>Clostridia</taxon>
        <taxon>Peptostreptococcales</taxon>
        <taxon>Natronincolaceae</taxon>
        <taxon>Natronincola</taxon>
    </lineage>
</organism>
<evidence type="ECO:0000313" key="3">
    <source>
        <dbReference type="Proteomes" id="UP000198718"/>
    </source>
</evidence>
<proteinExistence type="predicted"/>
<name>A0A1G8Z7X3_9FIRM</name>
<keyword evidence="1" id="KW-0812">Transmembrane</keyword>
<feature type="transmembrane region" description="Helical" evidence="1">
    <location>
        <begin position="71"/>
        <end position="94"/>
    </location>
</feature>
<keyword evidence="1" id="KW-0472">Membrane</keyword>
<protein>
    <submittedName>
        <fullName evidence="2">Uncharacterized protein</fullName>
    </submittedName>
</protein>
<accession>A0A1G8Z7X3</accession>
<feature type="transmembrane region" description="Helical" evidence="1">
    <location>
        <begin position="6"/>
        <end position="24"/>
    </location>
</feature>
<dbReference type="EMBL" id="FNFP01000001">
    <property type="protein sequence ID" value="SDK11161.1"/>
    <property type="molecule type" value="Genomic_DNA"/>
</dbReference>
<keyword evidence="3" id="KW-1185">Reference proteome</keyword>
<reference evidence="2 3" key="1">
    <citation type="submission" date="2016-10" db="EMBL/GenBank/DDBJ databases">
        <authorList>
            <person name="de Groot N.N."/>
        </authorList>
    </citation>
    <scope>NUCLEOTIDE SEQUENCE [LARGE SCALE GENOMIC DNA]</scope>
    <source>
        <strain evidence="2 3">DSM 18346</strain>
    </source>
</reference>
<gene>
    <name evidence="2" type="ORF">SAMN05660472_00766</name>
</gene>
<dbReference type="Proteomes" id="UP000198718">
    <property type="component" value="Unassembled WGS sequence"/>
</dbReference>
<feature type="transmembrane region" description="Helical" evidence="1">
    <location>
        <begin position="45"/>
        <end position="65"/>
    </location>
</feature>
<evidence type="ECO:0000256" key="1">
    <source>
        <dbReference type="SAM" id="Phobius"/>
    </source>
</evidence>
<evidence type="ECO:0000313" key="2">
    <source>
        <dbReference type="EMBL" id="SDK11161.1"/>
    </source>
</evidence>
<dbReference type="AlphaFoldDB" id="A0A1G8Z7X3"/>
<sequence length="104" mass="12207">MKFVLFTLLILSTFLPVLIFYILDRVFNLKIGLVRLFKTTKIYKTTILLISLSGYLLSLVVLYLVEKTHLFFMGFSIIFLYHYLIHIPDTALNLNKTDKKTNDK</sequence>
<keyword evidence="1" id="KW-1133">Transmembrane helix</keyword>